<evidence type="ECO:0000313" key="2">
    <source>
        <dbReference type="Proteomes" id="UP001164390"/>
    </source>
</evidence>
<dbReference type="Proteomes" id="UP001164390">
    <property type="component" value="Chromosome"/>
</dbReference>
<keyword evidence="2" id="KW-1185">Reference proteome</keyword>
<dbReference type="KEGG" id="sgrg:L0C25_01745"/>
<dbReference type="PANTHER" id="PTHR43739:SF5">
    <property type="entry name" value="EXO-ALPHA-SIALIDASE"/>
    <property type="match status" value="1"/>
</dbReference>
<protein>
    <submittedName>
        <fullName evidence="1">Exo-alpha-sialidase</fullName>
    </submittedName>
</protein>
<dbReference type="SUPFAM" id="SSF110296">
    <property type="entry name" value="Oligoxyloglucan reducing end-specific cellobiohydrolase"/>
    <property type="match status" value="1"/>
</dbReference>
<dbReference type="Gene3D" id="2.130.10.10">
    <property type="entry name" value="YVTN repeat-like/Quinoprotein amine dehydrogenase"/>
    <property type="match status" value="1"/>
</dbReference>
<accession>A0AA46TI77</accession>
<dbReference type="AlphaFoldDB" id="A0AA46TI77"/>
<dbReference type="GO" id="GO:0010411">
    <property type="term" value="P:xyloglucan metabolic process"/>
    <property type="evidence" value="ECO:0007669"/>
    <property type="project" value="TreeGrafter"/>
</dbReference>
<dbReference type="InterPro" id="IPR052025">
    <property type="entry name" value="Xyloglucanase_GH74"/>
</dbReference>
<sequence>MSTSGGAIMLVGTRKGLWVGRSDASRTKWEWDAPNFLMSEVASCAIDSRTDPPRLLVGSMSWHWGPQVLYSDDLGTTWQGHESSAVAFPEDTGSSLARVWQLAPGPADQPGTVYAGTEPSALFRSTDGGRSFDMVRGLWDHPHRPNWHPGGGGQAIHTVLPHPTDPAQVTVAMSTGGVYRTSDGGTSWNPANKGIVADFFPDDQTPEYGQCVHKVTRHATAPDRLFAQNHGGVYRSDDGGEQWTSIAEGLSSDFGFPVVVHPSDPDTIYVFPVVSPEERFPPDGRARVWRSRDAGDTWEALGEGLPDTFYSAVMRDAMCVDSGSPAGVYFGGRDGSVYASNDDGDTWFAAAEHLPDVLSVRAAVY</sequence>
<evidence type="ECO:0000313" key="1">
    <source>
        <dbReference type="EMBL" id="UYM05827.1"/>
    </source>
</evidence>
<dbReference type="EMBL" id="CP094970">
    <property type="protein sequence ID" value="UYM05827.1"/>
    <property type="molecule type" value="Genomic_DNA"/>
</dbReference>
<gene>
    <name evidence="1" type="ORF">L0C25_01745</name>
</gene>
<name>A0AA46TI77_9ACTN</name>
<dbReference type="InterPro" id="IPR015943">
    <property type="entry name" value="WD40/YVTN_repeat-like_dom_sf"/>
</dbReference>
<organism evidence="1 2">
    <name type="scientific">Solicola gregarius</name>
    <dbReference type="NCBI Taxonomy" id="2908642"/>
    <lineage>
        <taxon>Bacteria</taxon>
        <taxon>Bacillati</taxon>
        <taxon>Actinomycetota</taxon>
        <taxon>Actinomycetes</taxon>
        <taxon>Propionibacteriales</taxon>
        <taxon>Nocardioidaceae</taxon>
        <taxon>Solicola</taxon>
    </lineage>
</organism>
<proteinExistence type="predicted"/>
<reference evidence="1" key="1">
    <citation type="submission" date="2022-01" db="EMBL/GenBank/DDBJ databases">
        <title>Nocardioidaceae gen. sp. A5X3R13.</title>
        <authorList>
            <person name="Lopez Marin M.A."/>
            <person name="Uhlik O."/>
        </authorList>
    </citation>
    <scope>NUCLEOTIDE SEQUENCE</scope>
    <source>
        <strain evidence="1">A5X3R13</strain>
    </source>
</reference>
<dbReference type="RefSeq" id="WP_271634655.1">
    <property type="nucleotide sequence ID" value="NZ_CP094970.1"/>
</dbReference>
<dbReference type="CDD" id="cd15482">
    <property type="entry name" value="Sialidase_non-viral"/>
    <property type="match status" value="2"/>
</dbReference>
<dbReference type="PANTHER" id="PTHR43739">
    <property type="entry name" value="XYLOGLUCANASE (EUROFUNG)"/>
    <property type="match status" value="1"/>
</dbReference>